<evidence type="ECO:0000313" key="2">
    <source>
        <dbReference type="EMBL" id="OEL10141.1"/>
    </source>
</evidence>
<name>A0A1E5UB52_9FLAO</name>
<keyword evidence="2" id="KW-0413">Isomerase</keyword>
<reference evidence="2 3" key="1">
    <citation type="submission" date="2016-09" db="EMBL/GenBank/DDBJ databases">
        <authorList>
            <person name="Capua I."/>
            <person name="De Benedictis P."/>
            <person name="Joannis T."/>
            <person name="Lombin L.H."/>
            <person name="Cattoli G."/>
        </authorList>
    </citation>
    <scope>NUCLEOTIDE SEQUENCE [LARGE SCALE GENOMIC DNA]</scope>
    <source>
        <strain evidence="2 3">NRS-1</strain>
    </source>
</reference>
<evidence type="ECO:0000313" key="3">
    <source>
        <dbReference type="Proteomes" id="UP000095601"/>
    </source>
</evidence>
<dbReference type="KEGG" id="cnr:EB819_09375"/>
<organism evidence="2 3">
    <name type="scientific">Cloacibacterium normanense</name>
    <dbReference type="NCBI Taxonomy" id="237258"/>
    <lineage>
        <taxon>Bacteria</taxon>
        <taxon>Pseudomonadati</taxon>
        <taxon>Bacteroidota</taxon>
        <taxon>Flavobacteriia</taxon>
        <taxon>Flavobacteriales</taxon>
        <taxon>Weeksellaceae</taxon>
    </lineage>
</organism>
<sequence>MLQFVTSEIKNNISEITFGTPKSNSLPSEILEKLAQTILDEAAKEEVKAILLKSEGEKAFCAGASFDELLAINDLETSKVFFGGFAKVLNAMRTCRKIVVVRVQGKTTGGGVGIACAADYCFATENASLALTEINLGIGPFVIGPYVERKIGKSQFTAMAIDADFRSANWAVQHNIYHSVSPTIAEMDTEITQFLEKLASRSSDALALIKKVSWEGTEHFEKLMPERILMSASLLLEDSTKANIEKIKQNLRKTN</sequence>
<dbReference type="InterPro" id="IPR051683">
    <property type="entry name" value="Enoyl-CoA_Hydratase/Isomerase"/>
</dbReference>
<dbReference type="OrthoDB" id="638407at2"/>
<evidence type="ECO:0000256" key="1">
    <source>
        <dbReference type="ARBA" id="ARBA00005254"/>
    </source>
</evidence>
<dbReference type="EMBL" id="MKGI01000079">
    <property type="protein sequence ID" value="OEL10141.1"/>
    <property type="molecule type" value="Genomic_DNA"/>
</dbReference>
<dbReference type="STRING" id="237258.SAMN04489756_103107"/>
<proteinExistence type="inferred from homology"/>
<dbReference type="GO" id="GO:0016853">
    <property type="term" value="F:isomerase activity"/>
    <property type="evidence" value="ECO:0007669"/>
    <property type="project" value="UniProtKB-KW"/>
</dbReference>
<keyword evidence="3" id="KW-1185">Reference proteome</keyword>
<dbReference type="Pfam" id="PF00378">
    <property type="entry name" value="ECH_1"/>
    <property type="match status" value="1"/>
</dbReference>
<protein>
    <submittedName>
        <fullName evidence="2">Enoyl-CoA hydratase/isomerase family protein</fullName>
    </submittedName>
</protein>
<comment type="similarity">
    <text evidence="1">Belongs to the enoyl-CoA hydratase/isomerase family.</text>
</comment>
<accession>A0A1E5UB52</accession>
<comment type="caution">
    <text evidence="2">The sequence shown here is derived from an EMBL/GenBank/DDBJ whole genome shotgun (WGS) entry which is preliminary data.</text>
</comment>
<dbReference type="RefSeq" id="WP_069800685.1">
    <property type="nucleotide sequence ID" value="NZ_CP034157.1"/>
</dbReference>
<dbReference type="Gene3D" id="3.90.226.10">
    <property type="entry name" value="2-enoyl-CoA Hydratase, Chain A, domain 1"/>
    <property type="match status" value="1"/>
</dbReference>
<dbReference type="CDD" id="cd06558">
    <property type="entry name" value="crotonase-like"/>
    <property type="match status" value="1"/>
</dbReference>
<dbReference type="Proteomes" id="UP000095601">
    <property type="component" value="Unassembled WGS sequence"/>
</dbReference>
<dbReference type="PATRIC" id="fig|237258.4.peg.1015"/>
<dbReference type="InterPro" id="IPR001753">
    <property type="entry name" value="Enoyl-CoA_hydra/iso"/>
</dbReference>
<dbReference type="SUPFAM" id="SSF52096">
    <property type="entry name" value="ClpP/crotonase"/>
    <property type="match status" value="1"/>
</dbReference>
<dbReference type="AlphaFoldDB" id="A0A1E5UB52"/>
<gene>
    <name evidence="2" type="ORF">BHF72_0835</name>
</gene>
<dbReference type="InterPro" id="IPR029045">
    <property type="entry name" value="ClpP/crotonase-like_dom_sf"/>
</dbReference>
<dbReference type="PANTHER" id="PTHR42964">
    <property type="entry name" value="ENOYL-COA HYDRATASE"/>
    <property type="match status" value="1"/>
</dbReference>
<dbReference type="PANTHER" id="PTHR42964:SF1">
    <property type="entry name" value="POLYKETIDE BIOSYNTHESIS ENOYL-COA HYDRATASE PKSH-RELATED"/>
    <property type="match status" value="1"/>
</dbReference>